<protein>
    <recommendedName>
        <fullName evidence="1">3-keto-alpha-glucoside-1,2-lyase/3-keto-2-hydroxy-glucal hydratase domain-containing protein</fullName>
    </recommendedName>
</protein>
<evidence type="ECO:0000313" key="3">
    <source>
        <dbReference type="Proteomes" id="UP000077829"/>
    </source>
</evidence>
<reference evidence="2 3" key="1">
    <citation type="submission" date="2016-05" db="EMBL/GenBank/DDBJ databases">
        <title>Complete genome sequence of Pseudomonas antarctica PAMC 27494.</title>
        <authorList>
            <person name="Lee J."/>
        </authorList>
    </citation>
    <scope>NUCLEOTIDE SEQUENCE [LARGE SCALE GENOMIC DNA]</scope>
    <source>
        <strain evidence="2 3">PAMC 27494</strain>
    </source>
</reference>
<name>A0A172YZ17_9PSED</name>
<dbReference type="EMBL" id="CP015600">
    <property type="protein sequence ID" value="ANF85533.1"/>
    <property type="molecule type" value="Genomic_DNA"/>
</dbReference>
<sequence>MSAYPVHYRTKPLIFLIAFFISVPLNLFGSGQYVFGADLAGAVAPTQNDATLAAPAISVSAPSLPSNQNAPDDFSTLSNVGNLERLDAAIKEGAVKIAVVGDSISQGDVDGLYENSVVATLMRLAREQNPDIAFTFGNFSLAGRGMGMYSNRNYIGEAGAVENPMTGFYREPGSEVTRQWPGGSVVGKSWADHVKDFAPDLVIYMFGANDLTGSSSVNADYYFKSLDYQNTWSKVPSTAIAPAALPSVAFGHQEQVQVAADAARDVAKVRNLTVLDINRLFNLHRAGVDVDKLSFIRDDNLASYPTGWSPETGTTFAVSGSPEQYTLKGRGAAMFNRACQDVSLSATFTMPSWSGQIGGIRYRSMGSGLSQYTAQVTANQVLLYWGGTVIGRSAVYAPIPDGTSVSVKVTVRGAKHEVYLNGVNVISVYDFNNLRFGKVGLVVSGAEGTISNWIANLGVPEAHGAPDLSDIEIYGLGDFSTNPGSVGGNTINHPTKLANAVIWGGALNPLLQHIRSQPRGGVPASTQASH</sequence>
<dbReference type="RefSeq" id="WP_167353687.1">
    <property type="nucleotide sequence ID" value="NZ_CP015600.1"/>
</dbReference>
<dbReference type="Gene3D" id="3.40.50.1110">
    <property type="entry name" value="SGNH hydrolase"/>
    <property type="match status" value="1"/>
</dbReference>
<dbReference type="Proteomes" id="UP000077829">
    <property type="component" value="Chromosome"/>
</dbReference>
<dbReference type="GO" id="GO:0016788">
    <property type="term" value="F:hydrolase activity, acting on ester bonds"/>
    <property type="evidence" value="ECO:0007669"/>
    <property type="project" value="UniProtKB-ARBA"/>
</dbReference>
<dbReference type="Pfam" id="PF06439">
    <property type="entry name" value="3keto-disac_hyd"/>
    <property type="match status" value="1"/>
</dbReference>
<feature type="domain" description="3-keto-alpha-glucoside-1,2-lyase/3-keto-2-hydroxy-glucal hydratase" evidence="1">
    <location>
        <begin position="306"/>
        <end position="440"/>
    </location>
</feature>
<evidence type="ECO:0000259" key="1">
    <source>
        <dbReference type="Pfam" id="PF06439"/>
    </source>
</evidence>
<accession>A0A172YZ17</accession>
<dbReference type="InterPro" id="IPR013320">
    <property type="entry name" value="ConA-like_dom_sf"/>
</dbReference>
<dbReference type="SUPFAM" id="SSF49899">
    <property type="entry name" value="Concanavalin A-like lectins/glucanases"/>
    <property type="match status" value="1"/>
</dbReference>
<gene>
    <name evidence="2" type="ORF">A7J50_2118</name>
</gene>
<dbReference type="InterPro" id="IPR036514">
    <property type="entry name" value="SGNH_hydro_sf"/>
</dbReference>
<evidence type="ECO:0000313" key="2">
    <source>
        <dbReference type="EMBL" id="ANF85533.1"/>
    </source>
</evidence>
<dbReference type="KEGG" id="panr:A7J50_2118"/>
<dbReference type="CDD" id="cd00229">
    <property type="entry name" value="SGNH_hydrolase"/>
    <property type="match status" value="1"/>
</dbReference>
<dbReference type="SUPFAM" id="SSF52266">
    <property type="entry name" value="SGNH hydrolase"/>
    <property type="match status" value="1"/>
</dbReference>
<organism evidence="2 3">
    <name type="scientific">Pseudomonas antarctica</name>
    <dbReference type="NCBI Taxonomy" id="219572"/>
    <lineage>
        <taxon>Bacteria</taxon>
        <taxon>Pseudomonadati</taxon>
        <taxon>Pseudomonadota</taxon>
        <taxon>Gammaproteobacteria</taxon>
        <taxon>Pseudomonadales</taxon>
        <taxon>Pseudomonadaceae</taxon>
        <taxon>Pseudomonas</taxon>
    </lineage>
</organism>
<dbReference type="AlphaFoldDB" id="A0A172YZ17"/>
<dbReference type="InterPro" id="IPR010496">
    <property type="entry name" value="AL/BT2_dom"/>
</dbReference>
<dbReference type="PATRIC" id="fig|219572.3.peg.2173"/>
<proteinExistence type="predicted"/>
<dbReference type="Gene3D" id="2.60.120.560">
    <property type="entry name" value="Exo-inulinase, domain 1"/>
    <property type="match status" value="1"/>
</dbReference>